<dbReference type="KEGG" id="cart:PA27867_2978"/>
<keyword evidence="3" id="KW-0808">Transferase</keyword>
<dbReference type="Pfam" id="PF16822">
    <property type="entry name" value="ALGX"/>
    <property type="match status" value="1"/>
</dbReference>
<dbReference type="GO" id="GO:0042121">
    <property type="term" value="P:alginic acid biosynthetic process"/>
    <property type="evidence" value="ECO:0007669"/>
    <property type="project" value="UniProtKB-UniPathway"/>
</dbReference>
<dbReference type="RefSeq" id="WP_066597671.1">
    <property type="nucleotide sequence ID" value="NZ_CP016282.1"/>
</dbReference>
<dbReference type="OrthoDB" id="3264206at2"/>
<evidence type="ECO:0000256" key="6">
    <source>
        <dbReference type="ARBA" id="ARBA00022841"/>
    </source>
</evidence>
<sequence length="382" mass="41338">MTDTDLSPAASTEPRGWQRWALTALMAVFCVGLLAIWLVPGNTAGAQNREPMAFPVLSADALAETSTYRGIDAALRDRLGAQAAVSESLGDLSVHGLGRSPTSTVLIGSNREPFFVEDLARPCRETEESLAVVKSGLEQDQAEMTAAGKYVLFTVAPDKTSIRRGPVLDVSPDLLRCSDFVRSHFETWEAEGGLPFIALWDDVAALDTPDSPAYLWNDTHWSASGSMALSHALMNRLVADGQAPPAILDDLTNPVKGKPVAYVGDLNRMMGVDDIDHASTASFARPGVTTRLETTKGAAGTSQYHYTSTSATKPLIQGRTLLIGDSFLLHQMPTQLSNFFADVTMTDLEEWEQAGDYDRVIVERVERYSGTGEWPSLTATLQ</sequence>
<keyword evidence="7" id="KW-0472">Membrane</keyword>
<evidence type="ECO:0000256" key="1">
    <source>
        <dbReference type="ARBA" id="ARBA00004418"/>
    </source>
</evidence>
<keyword evidence="7" id="KW-1133">Transmembrane helix</keyword>
<evidence type="ECO:0000256" key="4">
    <source>
        <dbReference type="ARBA" id="ARBA00022729"/>
    </source>
</evidence>
<proteinExistence type="predicted"/>
<feature type="domain" description="AlgX/AlgJ SGNH hydrolase-like" evidence="8">
    <location>
        <begin position="125"/>
        <end position="300"/>
    </location>
</feature>
<evidence type="ECO:0000256" key="5">
    <source>
        <dbReference type="ARBA" id="ARBA00022764"/>
    </source>
</evidence>
<evidence type="ECO:0000256" key="3">
    <source>
        <dbReference type="ARBA" id="ARBA00022679"/>
    </source>
</evidence>
<dbReference type="STRING" id="670052.PA27867_2978"/>
<dbReference type="InterPro" id="IPR031811">
    <property type="entry name" value="ALGX/ALGJ_SGNH-like"/>
</dbReference>
<comment type="subcellular location">
    <subcellularLocation>
        <location evidence="1">Periplasm</location>
    </subcellularLocation>
</comment>
<evidence type="ECO:0000256" key="7">
    <source>
        <dbReference type="SAM" id="Phobius"/>
    </source>
</evidence>
<dbReference type="GO" id="GO:0016740">
    <property type="term" value="F:transferase activity"/>
    <property type="evidence" value="ECO:0007669"/>
    <property type="project" value="UniProtKB-KW"/>
</dbReference>
<keyword evidence="10" id="KW-1185">Reference proteome</keyword>
<keyword evidence="5" id="KW-0574">Periplasm</keyword>
<evidence type="ECO:0000313" key="10">
    <source>
        <dbReference type="Proteomes" id="UP000092582"/>
    </source>
</evidence>
<dbReference type="EMBL" id="CP016282">
    <property type="protein sequence ID" value="ANP73915.1"/>
    <property type="molecule type" value="Genomic_DNA"/>
</dbReference>
<organism evidence="9 10">
    <name type="scientific">Cryobacterium arcticum</name>
    <dbReference type="NCBI Taxonomy" id="670052"/>
    <lineage>
        <taxon>Bacteria</taxon>
        <taxon>Bacillati</taxon>
        <taxon>Actinomycetota</taxon>
        <taxon>Actinomycetes</taxon>
        <taxon>Micrococcales</taxon>
        <taxon>Microbacteriaceae</taxon>
        <taxon>Cryobacterium</taxon>
    </lineage>
</organism>
<dbReference type="GO" id="GO:0042597">
    <property type="term" value="C:periplasmic space"/>
    <property type="evidence" value="ECO:0007669"/>
    <property type="project" value="UniProtKB-SubCell"/>
</dbReference>
<feature type="transmembrane region" description="Helical" evidence="7">
    <location>
        <begin position="20"/>
        <end position="39"/>
    </location>
</feature>
<comment type="pathway">
    <text evidence="2">Glycan biosynthesis; alginate biosynthesis.</text>
</comment>
<protein>
    <recommendedName>
        <fullName evidence="8">AlgX/AlgJ SGNH hydrolase-like domain-containing protein</fullName>
    </recommendedName>
</protein>
<keyword evidence="6" id="KW-0016">Alginate biosynthesis</keyword>
<keyword evidence="7" id="KW-0812">Transmembrane</keyword>
<reference evidence="9 10" key="1">
    <citation type="submission" date="2016-06" db="EMBL/GenBank/DDBJ databases">
        <title>Genome sequencing of Cryobacterium arcticum PAMC 27867.</title>
        <authorList>
            <person name="Lee J."/>
            <person name="Kim O.-S."/>
        </authorList>
    </citation>
    <scope>NUCLEOTIDE SEQUENCE [LARGE SCALE GENOMIC DNA]</scope>
    <source>
        <strain evidence="9 10">PAMC 27867</strain>
    </source>
</reference>
<evidence type="ECO:0000313" key="9">
    <source>
        <dbReference type="EMBL" id="ANP73915.1"/>
    </source>
</evidence>
<gene>
    <name evidence="9" type="ORF">PA27867_2978</name>
</gene>
<dbReference type="AlphaFoldDB" id="A0A1B1BMZ9"/>
<name>A0A1B1BMZ9_9MICO</name>
<dbReference type="Proteomes" id="UP000092582">
    <property type="component" value="Chromosome 1"/>
</dbReference>
<dbReference type="UniPathway" id="UPA00286"/>
<evidence type="ECO:0000259" key="8">
    <source>
        <dbReference type="Pfam" id="PF16822"/>
    </source>
</evidence>
<accession>A0A1B1BMZ9</accession>
<evidence type="ECO:0000256" key="2">
    <source>
        <dbReference type="ARBA" id="ARBA00005182"/>
    </source>
</evidence>
<keyword evidence="4" id="KW-0732">Signal</keyword>